<dbReference type="EMBL" id="CVRL01000013">
    <property type="protein sequence ID" value="CRL10636.1"/>
    <property type="molecule type" value="Genomic_DNA"/>
</dbReference>
<sequence length="400" mass="43544">MISRTLLYVRRITRQLWFRVVLLSACSLLALAVAPWLTGFIPEDLGDRFGRDAALPVLTILASGMLAVTTFSLNIMVSAYRTAAATATPRVYRLLLEDTITQSVLATFVGGFVFSLSAVILFRSGFYTEDAAVVVFATTVVIVALIVGSILRWIDHLSGLGSMDHTLRLIETRSRTSLRQRAERPCLGGCAITDDDSDARPADSIAIPAAESGFVRFIDMTALNTLAKEGDTRVRIARSPGEFVLRGQPVAWLFTEDEDLADTASGHIEIGDVRSFDQDPSFGLTLLAETAQRALSPGINDPGTAMEVMGRLERLLWESTPNDIPDAREDVSFPHVEMPPVTARHLLDCAFPPIAHCGKDDPSVMDWMQKGLTALSDHPNSDMAKAAQSLADHLFPAQSD</sequence>
<keyword evidence="1" id="KW-1133">Transmembrane helix</keyword>
<evidence type="ECO:0008006" key="4">
    <source>
        <dbReference type="Google" id="ProtNLM"/>
    </source>
</evidence>
<protein>
    <recommendedName>
        <fullName evidence="4">DUF2254 domain-containing protein</fullName>
    </recommendedName>
</protein>
<dbReference type="Pfam" id="PF10011">
    <property type="entry name" value="DUF2254"/>
    <property type="match status" value="1"/>
</dbReference>
<keyword evidence="1" id="KW-0472">Membrane</keyword>
<dbReference type="Proteomes" id="UP000043764">
    <property type="component" value="Unassembled WGS sequence"/>
</dbReference>
<feature type="transmembrane region" description="Helical" evidence="1">
    <location>
        <begin position="104"/>
        <end position="126"/>
    </location>
</feature>
<evidence type="ECO:0000313" key="3">
    <source>
        <dbReference type="Proteomes" id="UP000043764"/>
    </source>
</evidence>
<dbReference type="STRING" id="481446.NIT7645_00034"/>
<organism evidence="2 3">
    <name type="scientific">Phaeobacter italicus</name>
    <dbReference type="NCBI Taxonomy" id="481446"/>
    <lineage>
        <taxon>Bacteria</taxon>
        <taxon>Pseudomonadati</taxon>
        <taxon>Pseudomonadota</taxon>
        <taxon>Alphaproteobacteria</taxon>
        <taxon>Rhodobacterales</taxon>
        <taxon>Roseobacteraceae</taxon>
        <taxon>Phaeobacter</taxon>
    </lineage>
</organism>
<evidence type="ECO:0000313" key="2">
    <source>
        <dbReference type="EMBL" id="CRL10636.1"/>
    </source>
</evidence>
<feature type="transmembrane region" description="Helical" evidence="1">
    <location>
        <begin position="132"/>
        <end position="154"/>
    </location>
</feature>
<gene>
    <name evidence="2" type="ORF">NIT7321_01482</name>
</gene>
<keyword evidence="3" id="KW-1185">Reference proteome</keyword>
<name>A0A0H5D0F3_9RHOB</name>
<dbReference type="RefSeq" id="WP_050673034.1">
    <property type="nucleotide sequence ID" value="NZ_CVRL01000013.1"/>
</dbReference>
<evidence type="ECO:0000256" key="1">
    <source>
        <dbReference type="SAM" id="Phobius"/>
    </source>
</evidence>
<keyword evidence="1" id="KW-0812">Transmembrane</keyword>
<accession>A0A0H5D0F3</accession>
<reference evidence="3" key="1">
    <citation type="submission" date="2015-05" db="EMBL/GenBank/DDBJ databases">
        <authorList>
            <person name="Rodrigo-Torres Lidia"/>
            <person name="Arahal R.David."/>
        </authorList>
    </citation>
    <scope>NUCLEOTIDE SEQUENCE [LARGE SCALE GENOMIC DNA]</scope>
    <source>
        <strain evidence="3">CECT 7321</strain>
    </source>
</reference>
<feature type="transmembrane region" description="Helical" evidence="1">
    <location>
        <begin position="16"/>
        <end position="37"/>
    </location>
</feature>
<dbReference type="InterPro" id="IPR018723">
    <property type="entry name" value="DUF2254_membrane"/>
</dbReference>
<dbReference type="AlphaFoldDB" id="A0A0H5D0F3"/>
<proteinExistence type="predicted"/>
<feature type="transmembrane region" description="Helical" evidence="1">
    <location>
        <begin position="57"/>
        <end position="83"/>
    </location>
</feature>